<proteinExistence type="inferred from homology"/>
<dbReference type="OrthoDB" id="189220at2759"/>
<dbReference type="InterPro" id="IPR036971">
    <property type="entry name" value="PDEase_catalytic_dom_sf"/>
</dbReference>
<dbReference type="EC" id="3.1.4.-" evidence="3"/>
<comment type="cofactor">
    <cofactor evidence="3">
        <name>a divalent metal cation</name>
        <dbReference type="ChEBI" id="CHEBI:60240"/>
    </cofactor>
    <text evidence="3">Binds 2 divalent metal cations per subunit. Site 1 may preferentially bind zinc ions, while site 2 has a preference for magnesium and/or manganese ions.</text>
</comment>
<evidence type="ECO:0000256" key="3">
    <source>
        <dbReference type="RuleBase" id="RU363067"/>
    </source>
</evidence>
<comment type="caution">
    <text evidence="7">The sequence shown here is derived from an EMBL/GenBank/DDBJ whole genome shotgun (WGS) entry which is preliminary data.</text>
</comment>
<evidence type="ECO:0000256" key="4">
    <source>
        <dbReference type="SAM" id="MobiDB-lite"/>
    </source>
</evidence>
<sequence length="868" mass="97904">MELDVLAEEETRVHQRWWSLRFEHPAMEQRFQKHHEESSLVSSRWACGVTLASATLLQAAVFYDVFAIKAQSRTPWVFVYVAVAGNTVLLVLWPVFLWTSRHTGRLGVHFQLLLFVLGLSMLMLILVIGLPLAAYETHIDSGESNPQVSNLLKELSDAQHAHDVTRTLFFLLILLGAIATTWYAQFLVYWALTTCTVLALGGWILGCSGYLRHQWHLIVVFFGTLLLLGRALYCEERTMRHKFLRVRHLMLENLKLSRQNSIMHQQLSCHVDAVGIGHGLHDDKPRATSPSSRRHSVPQQQKLKVRPSSLPVREPPAIGESWMENVLRSLSQLRKRLEDDEQATSELDFVLQTLTSEHDLFLDTWSRQRRVPTANGINEKADTGWLCLLEEKRNRRRRTDAKQQQSQSPMAFLAKSLRRTSSGSRLTVLALLESFIPPHTDFETTKQKVWAADEVIALSSSSQELDLFAFAHVCTLPLTALLLATLESHRVFVALPVRVESITDFAQEIEARYQSKNPYHNALYVSITCQANQSVTLTLFRLCSIQFIFNRHAASVVWDVNYFLRKLEAPKLTPTQLFSALVAAAIHDVNHPGVNNAFLVATTAPLAIKYSDDSVLERMHLAEAFQVCTKDGCDIFEAFPPDLRRQSRLQIISMVLATDLSGHLTHVNRLKSKLYAVHPATPDISINEEPGEGATTSALLLPDELVLQTLMMMADIGHAMKTFPLHLAWSERVAEEFYRQGDTERQFGLTVSPLCDRSSDVERFEKNQIGFLEFVVLPLYTAARDVLPLTDFDEVISNVQHNASMWQERAQTKASAKGTEPVSPVALLSIPATIVEGDGEEEETESYTEIVVDVGTDSRTNSMLRNAE</sequence>
<evidence type="ECO:0000256" key="5">
    <source>
        <dbReference type="SAM" id="Phobius"/>
    </source>
</evidence>
<feature type="domain" description="PDEase" evidence="6">
    <location>
        <begin position="438"/>
        <end position="813"/>
    </location>
</feature>
<keyword evidence="5" id="KW-1133">Transmembrane helix</keyword>
<feature type="transmembrane region" description="Helical" evidence="5">
    <location>
        <begin position="77"/>
        <end position="98"/>
    </location>
</feature>
<dbReference type="PROSITE" id="PS00126">
    <property type="entry name" value="PDEASE_I_1"/>
    <property type="match status" value="1"/>
</dbReference>
<dbReference type="CDD" id="cd00077">
    <property type="entry name" value="HDc"/>
    <property type="match status" value="1"/>
</dbReference>
<feature type="region of interest" description="Disordered" evidence="4">
    <location>
        <begin position="282"/>
        <end position="314"/>
    </location>
</feature>
<dbReference type="EMBL" id="BSXT01000420">
    <property type="protein sequence ID" value="GMF26874.1"/>
    <property type="molecule type" value="Genomic_DNA"/>
</dbReference>
<feature type="transmembrane region" description="Helical" evidence="5">
    <location>
        <begin position="215"/>
        <end position="233"/>
    </location>
</feature>
<comment type="similarity">
    <text evidence="3">Belongs to the cyclic nucleotide phosphodiesterase family.</text>
</comment>
<feature type="transmembrane region" description="Helical" evidence="5">
    <location>
        <begin position="164"/>
        <end position="183"/>
    </location>
</feature>
<name>A0A9W6X1H2_9STRA</name>
<keyword evidence="2 3" id="KW-0378">Hydrolase</keyword>
<organism evidence="7 8">
    <name type="scientific">Phytophthora fragariaefolia</name>
    <dbReference type="NCBI Taxonomy" id="1490495"/>
    <lineage>
        <taxon>Eukaryota</taxon>
        <taxon>Sar</taxon>
        <taxon>Stramenopiles</taxon>
        <taxon>Oomycota</taxon>
        <taxon>Peronosporomycetes</taxon>
        <taxon>Peronosporales</taxon>
        <taxon>Peronosporaceae</taxon>
        <taxon>Phytophthora</taxon>
    </lineage>
</organism>
<evidence type="ECO:0000259" key="6">
    <source>
        <dbReference type="PROSITE" id="PS51845"/>
    </source>
</evidence>
<keyword evidence="5" id="KW-0812">Transmembrane</keyword>
<dbReference type="SUPFAM" id="SSF109604">
    <property type="entry name" value="HD-domain/PDEase-like"/>
    <property type="match status" value="1"/>
</dbReference>
<dbReference type="Pfam" id="PF00233">
    <property type="entry name" value="PDEase_I"/>
    <property type="match status" value="1"/>
</dbReference>
<keyword evidence="5" id="KW-0472">Membrane</keyword>
<protein>
    <recommendedName>
        <fullName evidence="3">Phosphodiesterase</fullName>
        <ecNumber evidence="3">3.1.4.-</ecNumber>
    </recommendedName>
</protein>
<evidence type="ECO:0000313" key="7">
    <source>
        <dbReference type="EMBL" id="GMF26874.1"/>
    </source>
</evidence>
<dbReference type="InterPro" id="IPR002073">
    <property type="entry name" value="PDEase_catalytic_dom"/>
</dbReference>
<feature type="transmembrane region" description="Helical" evidence="5">
    <location>
        <begin position="189"/>
        <end position="208"/>
    </location>
</feature>
<dbReference type="GO" id="GO:0007165">
    <property type="term" value="P:signal transduction"/>
    <property type="evidence" value="ECO:0007669"/>
    <property type="project" value="InterPro"/>
</dbReference>
<reference evidence="7" key="1">
    <citation type="submission" date="2023-04" db="EMBL/GenBank/DDBJ databases">
        <title>Phytophthora fragariaefolia NBRC 109709.</title>
        <authorList>
            <person name="Ichikawa N."/>
            <person name="Sato H."/>
            <person name="Tonouchi N."/>
        </authorList>
    </citation>
    <scope>NUCLEOTIDE SEQUENCE</scope>
    <source>
        <strain evidence="7">NBRC 109709</strain>
    </source>
</reference>
<dbReference type="Gene3D" id="1.10.1300.10">
    <property type="entry name" value="3'5'-cyclic nucleotide phosphodiesterase, catalytic domain"/>
    <property type="match status" value="1"/>
</dbReference>
<accession>A0A9W6X1H2</accession>
<dbReference type="PANTHER" id="PTHR11347">
    <property type="entry name" value="CYCLIC NUCLEOTIDE PHOSPHODIESTERASE"/>
    <property type="match status" value="1"/>
</dbReference>
<dbReference type="GO" id="GO:0004114">
    <property type="term" value="F:3',5'-cyclic-nucleotide phosphodiesterase activity"/>
    <property type="evidence" value="ECO:0007669"/>
    <property type="project" value="InterPro"/>
</dbReference>
<keyword evidence="8" id="KW-1185">Reference proteome</keyword>
<dbReference type="Proteomes" id="UP001165121">
    <property type="component" value="Unassembled WGS sequence"/>
</dbReference>
<keyword evidence="1 3" id="KW-0479">Metal-binding</keyword>
<evidence type="ECO:0000256" key="2">
    <source>
        <dbReference type="ARBA" id="ARBA00022801"/>
    </source>
</evidence>
<evidence type="ECO:0000313" key="8">
    <source>
        <dbReference type="Proteomes" id="UP001165121"/>
    </source>
</evidence>
<dbReference type="AlphaFoldDB" id="A0A9W6X1H2"/>
<feature type="transmembrane region" description="Helical" evidence="5">
    <location>
        <begin position="43"/>
        <end position="65"/>
    </location>
</feature>
<dbReference type="InterPro" id="IPR023174">
    <property type="entry name" value="PDEase_CS"/>
</dbReference>
<evidence type="ECO:0000256" key="1">
    <source>
        <dbReference type="ARBA" id="ARBA00022723"/>
    </source>
</evidence>
<feature type="transmembrane region" description="Helical" evidence="5">
    <location>
        <begin position="110"/>
        <end position="135"/>
    </location>
</feature>
<dbReference type="GO" id="GO:0046872">
    <property type="term" value="F:metal ion binding"/>
    <property type="evidence" value="ECO:0007669"/>
    <property type="project" value="UniProtKB-KW"/>
</dbReference>
<dbReference type="InterPro" id="IPR003607">
    <property type="entry name" value="HD/PDEase_dom"/>
</dbReference>
<gene>
    <name evidence="7" type="ORF">Pfra01_000518000</name>
</gene>
<dbReference type="PROSITE" id="PS51845">
    <property type="entry name" value="PDEASE_I_2"/>
    <property type="match status" value="1"/>
</dbReference>